<dbReference type="SMART" id="SM00137">
    <property type="entry name" value="MAM"/>
    <property type="match status" value="1"/>
</dbReference>
<dbReference type="PROSITE" id="PS00134">
    <property type="entry name" value="TRYPSIN_HIS"/>
    <property type="match status" value="1"/>
</dbReference>
<comment type="caution">
    <text evidence="18">The sequence shown here is derived from an EMBL/GenBank/DDBJ whole genome shotgun (WGS) entry which is preliminary data.</text>
</comment>
<proteinExistence type="inferred from homology"/>
<keyword evidence="9" id="KW-0496">Mitochondrion</keyword>
<keyword evidence="6" id="KW-0256">Endoplasmic reticulum</keyword>
<dbReference type="PANTHER" id="PTHR48182:SF2">
    <property type="entry name" value="PROTEIN SERAC1"/>
    <property type="match status" value="1"/>
</dbReference>
<dbReference type="PROSITE" id="PS50060">
    <property type="entry name" value="MAM_2"/>
    <property type="match status" value="1"/>
</dbReference>
<reference evidence="18 19" key="1">
    <citation type="submission" date="2022-05" db="EMBL/GenBank/DDBJ databases">
        <authorList>
            <consortium name="Genoscope - CEA"/>
            <person name="William W."/>
        </authorList>
    </citation>
    <scope>NUCLEOTIDE SEQUENCE [LARGE SCALE GENOMIC DNA]</scope>
</reference>
<evidence type="ECO:0000256" key="2">
    <source>
        <dbReference type="ARBA" id="ARBA00004173"/>
    </source>
</evidence>
<evidence type="ECO:0000256" key="15">
    <source>
        <dbReference type="ARBA" id="ARBA00041701"/>
    </source>
</evidence>
<dbReference type="InterPro" id="IPR016024">
    <property type="entry name" value="ARM-type_fold"/>
</dbReference>
<organism evidence="18 19">
    <name type="scientific">Porites lobata</name>
    <dbReference type="NCBI Taxonomy" id="104759"/>
    <lineage>
        <taxon>Eukaryota</taxon>
        <taxon>Metazoa</taxon>
        <taxon>Cnidaria</taxon>
        <taxon>Anthozoa</taxon>
        <taxon>Hexacorallia</taxon>
        <taxon>Scleractinia</taxon>
        <taxon>Fungiina</taxon>
        <taxon>Poritidae</taxon>
        <taxon>Porites</taxon>
    </lineage>
</organism>
<evidence type="ECO:0000259" key="16">
    <source>
        <dbReference type="PROSITE" id="PS50060"/>
    </source>
</evidence>
<evidence type="ECO:0000256" key="3">
    <source>
        <dbReference type="ARBA" id="ARBA00004240"/>
    </source>
</evidence>
<evidence type="ECO:0000256" key="4">
    <source>
        <dbReference type="ARBA" id="ARBA00022516"/>
    </source>
</evidence>
<evidence type="ECO:0000256" key="5">
    <source>
        <dbReference type="ARBA" id="ARBA00022692"/>
    </source>
</evidence>
<keyword evidence="19" id="KW-1185">Reference proteome</keyword>
<evidence type="ECO:0000313" key="19">
    <source>
        <dbReference type="Proteomes" id="UP001159405"/>
    </source>
</evidence>
<evidence type="ECO:0000256" key="13">
    <source>
        <dbReference type="ARBA" id="ARBA00038024"/>
    </source>
</evidence>
<name>A0ABN8NW44_9CNID</name>
<accession>A0ABN8NW44</accession>
<evidence type="ECO:0000256" key="11">
    <source>
        <dbReference type="ARBA" id="ARBA00023209"/>
    </source>
</evidence>
<keyword evidence="12" id="KW-1208">Phospholipid metabolism</keyword>
<dbReference type="PANTHER" id="PTHR48182">
    <property type="entry name" value="PROTEIN SERAC1"/>
    <property type="match status" value="1"/>
</dbReference>
<gene>
    <name evidence="18" type="ORF">PLOB_00030562</name>
</gene>
<dbReference type="InterPro" id="IPR001254">
    <property type="entry name" value="Trypsin_dom"/>
</dbReference>
<evidence type="ECO:0000256" key="6">
    <source>
        <dbReference type="ARBA" id="ARBA00022824"/>
    </source>
</evidence>
<dbReference type="InterPro" id="IPR013320">
    <property type="entry name" value="ConA-like_dom_sf"/>
</dbReference>
<dbReference type="Gene3D" id="3.40.50.1820">
    <property type="entry name" value="alpha/beta hydrolase"/>
    <property type="match status" value="1"/>
</dbReference>
<dbReference type="Gene3D" id="2.60.120.200">
    <property type="match status" value="1"/>
</dbReference>
<dbReference type="InterPro" id="IPR011989">
    <property type="entry name" value="ARM-like"/>
</dbReference>
<evidence type="ECO:0000259" key="17">
    <source>
        <dbReference type="PROSITE" id="PS50240"/>
    </source>
</evidence>
<keyword evidence="5" id="KW-0812">Transmembrane</keyword>
<evidence type="ECO:0000256" key="14">
    <source>
        <dbReference type="ARBA" id="ARBA00040991"/>
    </source>
</evidence>
<evidence type="ECO:0000256" key="8">
    <source>
        <dbReference type="ARBA" id="ARBA00023098"/>
    </source>
</evidence>
<dbReference type="SUPFAM" id="SSF50494">
    <property type="entry name" value="Trypsin-like serine proteases"/>
    <property type="match status" value="1"/>
</dbReference>
<dbReference type="CDD" id="cd06263">
    <property type="entry name" value="MAM"/>
    <property type="match status" value="1"/>
</dbReference>
<dbReference type="InterPro" id="IPR009003">
    <property type="entry name" value="Peptidase_S1_PA"/>
</dbReference>
<keyword evidence="11" id="KW-0594">Phospholipid biosynthesis</keyword>
<evidence type="ECO:0000256" key="1">
    <source>
        <dbReference type="ARBA" id="ARBA00004167"/>
    </source>
</evidence>
<evidence type="ECO:0000256" key="9">
    <source>
        <dbReference type="ARBA" id="ARBA00023128"/>
    </source>
</evidence>
<protein>
    <recommendedName>
        <fullName evidence="14">Protein SERAC1</fullName>
    </recommendedName>
    <alternativeName>
        <fullName evidence="15">Serine active site-containing protein 1</fullName>
    </alternativeName>
</protein>
<comment type="subcellular location">
    <subcellularLocation>
        <location evidence="3">Endoplasmic reticulum</location>
    </subcellularLocation>
    <subcellularLocation>
        <location evidence="1">Membrane</location>
        <topology evidence="1">Single-pass membrane protein</topology>
    </subcellularLocation>
    <subcellularLocation>
        <location evidence="2">Mitochondrion</location>
    </subcellularLocation>
</comment>
<dbReference type="EMBL" id="CALNXK010000039">
    <property type="protein sequence ID" value="CAH3124394.1"/>
    <property type="molecule type" value="Genomic_DNA"/>
</dbReference>
<dbReference type="SUPFAM" id="SSF53474">
    <property type="entry name" value="alpha/beta-Hydrolases"/>
    <property type="match status" value="1"/>
</dbReference>
<evidence type="ECO:0000313" key="18">
    <source>
        <dbReference type="EMBL" id="CAH3124394.1"/>
    </source>
</evidence>
<feature type="domain" description="Peptidase S1" evidence="17">
    <location>
        <begin position="824"/>
        <end position="885"/>
    </location>
</feature>
<dbReference type="SUPFAM" id="SSF49899">
    <property type="entry name" value="Concanavalin A-like lectins/glucanases"/>
    <property type="match status" value="1"/>
</dbReference>
<dbReference type="InterPro" id="IPR018114">
    <property type="entry name" value="TRYPSIN_HIS"/>
</dbReference>
<dbReference type="InterPro" id="IPR000998">
    <property type="entry name" value="MAM_dom"/>
</dbReference>
<dbReference type="PROSITE" id="PS00740">
    <property type="entry name" value="MAM_1"/>
    <property type="match status" value="1"/>
</dbReference>
<dbReference type="Gene3D" id="1.25.10.10">
    <property type="entry name" value="Leucine-rich Repeat Variant"/>
    <property type="match status" value="1"/>
</dbReference>
<dbReference type="SUPFAM" id="SSF48371">
    <property type="entry name" value="ARM repeat"/>
    <property type="match status" value="1"/>
</dbReference>
<keyword evidence="4" id="KW-0444">Lipid biosynthesis</keyword>
<dbReference type="Proteomes" id="UP001159405">
    <property type="component" value="Unassembled WGS sequence"/>
</dbReference>
<comment type="similarity">
    <text evidence="13">Belongs to the SERAC1 family.</text>
</comment>
<evidence type="ECO:0000256" key="10">
    <source>
        <dbReference type="ARBA" id="ARBA00023136"/>
    </source>
</evidence>
<evidence type="ECO:0000256" key="7">
    <source>
        <dbReference type="ARBA" id="ARBA00022989"/>
    </source>
</evidence>
<keyword evidence="8" id="KW-0443">Lipid metabolism</keyword>
<keyword evidence="7" id="KW-1133">Transmembrane helix</keyword>
<dbReference type="InterPro" id="IPR043504">
    <property type="entry name" value="Peptidase_S1_PA_chymotrypsin"/>
</dbReference>
<sequence>MTWEIAHNIDSLLVKDEKRIGVAGFDLTVNTNEEDSNPDLAECVKVPWLDEAWEFSHAGEWQKIFWSNIQIPSELIAQFSKALSSPLAFSLSAPQKFLSFLQDFDSEDVRIIGTQILASLRINDEPEQTEKLNELVASCDNRILIGLARLPGLDTRLLGIHRLESEVEIPSPGSIESDLKALLLKLPLSGLDPCTIWFTRNAILTGKSASQHRRPLFWSFSGDSLSFAHTLSSMPAELVELYYLKALTRHSMVPSHRSLMVENGVLDVIFREIKHRFHSLRIKREIGMLLGNLALEESAHDGMVEQGCLPLLRSWLYSDDLALFSHAVRTLANLDRDFCKDECYEDGVYLLHPEGRYSSRIAADVIFVHGLRGGPFMTWRQQEKKAAKKDGTDCWPKSWLVRDIPNIRVLMVEYDTSLSHWVSQCPQEPETRSLMYRSEEIRRKLRKAGVGKRPVIWVVHSMGGLLVKQLLLDAERNDEFRCMYDNTKGVVFYSTPHLGSALASYSSQARHLILPSVEVKELCQKSPFLARLHENFLDLVKRHPIRLLSYGETVPMQLTWMFQTVLVTNDSADLGVGEFVPLDVDHVDVCKPSSQTDERYLRTLHVPNVLTRMVVRLRACFTLSCLFAASGTCDFEGGLCGYEHDPNAEFQWSNNTGSTNSPFTGPSGDHSTGTGSYMYIETSYPRLNREAARLISPEISNADGNCLSFYFHMHGHNIRQLSVYSQTHSGSRTLLWRKQGRLGNDWHFGSVSLNIPNDSTIKVVFEGLAGTGYMGDIALDDVMVFKNSNCSLNPSSAQPSSPQPTPIPTPPTVHSCGFKPHTRIVGGTVAIPNSWPWQAMLMYQKSKGEWKQFCGGSLVTLEWVLTAAHCVVDIREEDYGTHMVR</sequence>
<dbReference type="Pfam" id="PF00089">
    <property type="entry name" value="Trypsin"/>
    <property type="match status" value="1"/>
</dbReference>
<dbReference type="PROSITE" id="PS50240">
    <property type="entry name" value="TRYPSIN_DOM"/>
    <property type="match status" value="1"/>
</dbReference>
<dbReference type="InterPro" id="IPR052374">
    <property type="entry name" value="SERAC1"/>
</dbReference>
<dbReference type="Pfam" id="PF00629">
    <property type="entry name" value="MAM"/>
    <property type="match status" value="1"/>
</dbReference>
<dbReference type="InterPro" id="IPR029058">
    <property type="entry name" value="AB_hydrolase_fold"/>
</dbReference>
<keyword evidence="10" id="KW-0472">Membrane</keyword>
<dbReference type="Gene3D" id="2.40.10.10">
    <property type="entry name" value="Trypsin-like serine proteases"/>
    <property type="match status" value="1"/>
</dbReference>
<feature type="domain" description="MAM" evidence="16">
    <location>
        <begin position="631"/>
        <end position="792"/>
    </location>
</feature>
<evidence type="ECO:0000256" key="12">
    <source>
        <dbReference type="ARBA" id="ARBA00023264"/>
    </source>
</evidence>